<reference evidence="5" key="1">
    <citation type="journal article" date="2015" name="J. Biotechnol.">
        <title>Complete genome sequence of Haloferax gibbonsii strain ARA6, a potential producer of polyhydroxyalkanoates and halocins isolated from Araruama, Rio de Janeiro, Brasil.</title>
        <authorList>
            <person name="Pinto L.H."/>
            <person name="D'Alincourt Carvalho-Assef A.P."/>
            <person name="Vieira R.P."/>
            <person name="Clementino M.M."/>
            <person name="Albano R.M."/>
        </authorList>
    </citation>
    <scope>NUCLEOTIDE SEQUENCE [LARGE SCALE GENOMIC DNA]</scope>
    <source>
        <strain evidence="5">ARA6</strain>
    </source>
</reference>
<dbReference type="EMBL" id="CP011947">
    <property type="protein sequence ID" value="AKU08598.1"/>
    <property type="molecule type" value="Genomic_DNA"/>
</dbReference>
<reference evidence="3" key="2">
    <citation type="submission" date="2015-06" db="EMBL/GenBank/DDBJ databases">
        <authorList>
            <person name="Hoefler B.C."/>
            <person name="Straight P.D."/>
        </authorList>
    </citation>
    <scope>NUCLEOTIDE SEQUENCE [LARGE SCALE GENOMIC DNA]</scope>
    <source>
        <strain evidence="3">ARA6</strain>
    </source>
</reference>
<dbReference type="EMBL" id="CP063205">
    <property type="protein sequence ID" value="QOS12241.1"/>
    <property type="molecule type" value="Genomic_DNA"/>
</dbReference>
<evidence type="ECO:0000256" key="2">
    <source>
        <dbReference type="SAM" id="Phobius"/>
    </source>
</evidence>
<keyword evidence="2" id="KW-0812">Transmembrane</keyword>
<feature type="region of interest" description="Disordered" evidence="1">
    <location>
        <begin position="1"/>
        <end position="36"/>
    </location>
</feature>
<reference evidence="4" key="3">
    <citation type="journal article" date="2021" name="Front. Microbiol.">
        <title>Cellular and Genomic Properties of Haloferax gibbonsii LR2-5, the Host of Euryarchaeal Virus HFTV1.</title>
        <authorList>
            <person name="Tittes C."/>
            <person name="Schwarzer S."/>
            <person name="Pfeiffer F."/>
            <person name="Dyall-Smith M."/>
            <person name="Rodriguez-Franco M."/>
            <person name="Oksanen H.M."/>
            <person name="Quax T.E.F."/>
        </authorList>
    </citation>
    <scope>NUCLEOTIDE SEQUENCE</scope>
    <source>
        <strain evidence="4">LR2-5</strain>
    </source>
</reference>
<keyword evidence="2" id="KW-0472">Membrane</keyword>
<gene>
    <name evidence="3" type="ORF">ABY42_12955</name>
    <name evidence="4" type="ORF">HfgLR_10515</name>
</gene>
<evidence type="ECO:0000256" key="1">
    <source>
        <dbReference type="SAM" id="MobiDB-lite"/>
    </source>
</evidence>
<sequence>MKTRPSGSTRGRVHTPSPPMPLSTRSTDPESPDEYDDARRLALALRLVKLALGVVASALTVAKLLGAL</sequence>
<protein>
    <submittedName>
        <fullName evidence="3">Uncharacterized protein</fullName>
    </submittedName>
</protein>
<evidence type="ECO:0000313" key="3">
    <source>
        <dbReference type="EMBL" id="AKU08598.1"/>
    </source>
</evidence>
<dbReference type="KEGG" id="hgi:ABY42_12955"/>
<dbReference type="Proteomes" id="UP000066124">
    <property type="component" value="Chromosome"/>
</dbReference>
<feature type="transmembrane region" description="Helical" evidence="2">
    <location>
        <begin position="47"/>
        <end position="66"/>
    </location>
</feature>
<accession>A0A0K1IWB1</accession>
<keyword evidence="2" id="KW-1133">Transmembrane helix</keyword>
<organism evidence="3 5">
    <name type="scientific">Haloferax gibbonsii</name>
    <dbReference type="NCBI Taxonomy" id="35746"/>
    <lineage>
        <taxon>Archaea</taxon>
        <taxon>Methanobacteriati</taxon>
        <taxon>Methanobacteriota</taxon>
        <taxon>Stenosarchaea group</taxon>
        <taxon>Halobacteria</taxon>
        <taxon>Halobacteriales</taxon>
        <taxon>Haloferacaceae</taxon>
        <taxon>Haloferax</taxon>
    </lineage>
</organism>
<dbReference type="PATRIC" id="fig|35746.4.peg.2798"/>
<dbReference type="AlphaFoldDB" id="A0A0K1IWB1"/>
<evidence type="ECO:0000313" key="5">
    <source>
        <dbReference type="Proteomes" id="UP000066124"/>
    </source>
</evidence>
<dbReference type="Proteomes" id="UP000663064">
    <property type="component" value="Chromosome"/>
</dbReference>
<name>A0A0K1IWB1_HALGI</name>
<evidence type="ECO:0000313" key="4">
    <source>
        <dbReference type="EMBL" id="QOS12241.1"/>
    </source>
</evidence>
<proteinExistence type="predicted"/>